<protein>
    <submittedName>
        <fullName evidence="1">Uncharacterized protein</fullName>
    </submittedName>
</protein>
<name>A0AAD9X4Q9_9ROSI</name>
<proteinExistence type="predicted"/>
<gene>
    <name evidence="1" type="ORF">Ddye_012583</name>
</gene>
<organism evidence="1 2">
    <name type="scientific">Dipteronia dyeriana</name>
    <dbReference type="NCBI Taxonomy" id="168575"/>
    <lineage>
        <taxon>Eukaryota</taxon>
        <taxon>Viridiplantae</taxon>
        <taxon>Streptophyta</taxon>
        <taxon>Embryophyta</taxon>
        <taxon>Tracheophyta</taxon>
        <taxon>Spermatophyta</taxon>
        <taxon>Magnoliopsida</taxon>
        <taxon>eudicotyledons</taxon>
        <taxon>Gunneridae</taxon>
        <taxon>Pentapetalae</taxon>
        <taxon>rosids</taxon>
        <taxon>malvids</taxon>
        <taxon>Sapindales</taxon>
        <taxon>Sapindaceae</taxon>
        <taxon>Hippocastanoideae</taxon>
        <taxon>Acereae</taxon>
        <taxon>Dipteronia</taxon>
    </lineage>
</organism>
<sequence>MVRRSLLQSLRDMDVSRVRRDLSIVDNEIPSLLIVAKNAFLTCGLCYGCCFCP</sequence>
<dbReference type="Proteomes" id="UP001280121">
    <property type="component" value="Unassembled WGS sequence"/>
</dbReference>
<evidence type="ECO:0000313" key="1">
    <source>
        <dbReference type="EMBL" id="KAK2652727.1"/>
    </source>
</evidence>
<evidence type="ECO:0000313" key="2">
    <source>
        <dbReference type="Proteomes" id="UP001280121"/>
    </source>
</evidence>
<dbReference type="EMBL" id="JANJYI010000004">
    <property type="protein sequence ID" value="KAK2652727.1"/>
    <property type="molecule type" value="Genomic_DNA"/>
</dbReference>
<keyword evidence="2" id="KW-1185">Reference proteome</keyword>
<accession>A0AAD9X4Q9</accession>
<reference evidence="1" key="1">
    <citation type="journal article" date="2023" name="Plant J.">
        <title>Genome sequences and population genomics provide insights into the demographic history, inbreeding, and mutation load of two 'living fossil' tree species of Dipteronia.</title>
        <authorList>
            <person name="Feng Y."/>
            <person name="Comes H.P."/>
            <person name="Chen J."/>
            <person name="Zhu S."/>
            <person name="Lu R."/>
            <person name="Zhang X."/>
            <person name="Li P."/>
            <person name="Qiu J."/>
            <person name="Olsen K.M."/>
            <person name="Qiu Y."/>
        </authorList>
    </citation>
    <scope>NUCLEOTIDE SEQUENCE</scope>
    <source>
        <strain evidence="1">KIB01</strain>
    </source>
</reference>
<comment type="caution">
    <text evidence="1">The sequence shown here is derived from an EMBL/GenBank/DDBJ whole genome shotgun (WGS) entry which is preliminary data.</text>
</comment>
<dbReference type="AlphaFoldDB" id="A0AAD9X4Q9"/>